<dbReference type="CDD" id="cd07650">
    <property type="entry name" value="F-BAR_Syp1p_like"/>
    <property type="match status" value="1"/>
</dbReference>
<dbReference type="GO" id="GO:0032185">
    <property type="term" value="P:septin cytoskeleton organization"/>
    <property type="evidence" value="ECO:0007669"/>
    <property type="project" value="TreeGrafter"/>
</dbReference>
<dbReference type="InterPro" id="IPR028565">
    <property type="entry name" value="MHD"/>
</dbReference>
<name>A0A9P4NHY3_9PEZI</name>
<feature type="compositionally biased region" description="Polar residues" evidence="2">
    <location>
        <begin position="872"/>
        <end position="884"/>
    </location>
</feature>
<keyword evidence="5" id="KW-1185">Reference proteome</keyword>
<dbReference type="SUPFAM" id="SSF103657">
    <property type="entry name" value="BAR/IMD domain-like"/>
    <property type="match status" value="1"/>
</dbReference>
<sequence length="904" mass="97152">MDLSRQDYPGMLTHIPPGQAVKILNDRIRYIGRVNVEVADWLQERRRIEEQYAQSMRKLAGKPFSDEASDLGIFSTPWQKIVSSTQALAESHYNLSQNIGRDVELPLRDFATQNAEMQAIATITGNIQSLGRDVENAQKKADKLKDKGGKAAAGKVASAASEVENAQGQWDSQAPYVFERLQAVDEARVNHLRDVLTQYQTHIIDSGSTVESTSAETMNALLNLQTEDEIKTFAMKTTRTLPTATSARRRMSRAAEQPPPPPPPTTDVGSSLSPVPSLPRPDDLSSQRSSSFQEKAGKSGFGGGLKSRLGTVIGRKRQSMHPYGQSLDSPERKKSSSNLGSALGRFGRKESHQNLERTLSPPSSARRPSSGPGESPRPSDSAPPPILERESSDHPNGVVPETNGQAGFALSLVNGTPSGDSQNGKPLSKSVQPKQDDEGFSVPSASSDPIQQALDEAAASNENTAPQFKVDIRSAPIAEESGDAAAALANVANALQATQPNIGRRSMGTIRGRRDRNTILLTNNQIPELPRDHSPAISNASSGPPLASPISPPVAAAVQPTPPIPHSSPHTGQSPFKLSHRSTLGLDDNHPASDTYSIRSGRSLSSTASTTIKHPEMHSAGLNTSIVEKLSAWFSNGTVTRAALTGEFALAYNPVDLNEPFGSETIRLETFSALEKVAPNPAFLEPVADQPGQYTVNLSLITKTTVAFKYQIHLAPDAIASYPPLLLRPAFKVEATQTSVLLNYSLNPAFAKKLPENTTSLTFSNVIIMVHLDPTGARATSCKAANGGAFARERNSVYWRLHEVTLARDGPAQILRARFLTDGEARPGNVEARWEIGNDQISEMGSGLSVSKLETKVEKEEGGEAADPFADETSSAKTGESSGTGKWKEINTIRSMRNGTYLAT</sequence>
<dbReference type="InterPro" id="IPR049609">
    <property type="entry name" value="Syp1-like_MHD"/>
</dbReference>
<dbReference type="PANTHER" id="PTHR23065">
    <property type="entry name" value="PROLINE-SERINE-THREONINE PHOSPHATASE INTERACTING PROTEIN 1"/>
    <property type="match status" value="1"/>
</dbReference>
<feature type="compositionally biased region" description="Polar residues" evidence="2">
    <location>
        <begin position="592"/>
        <end position="609"/>
    </location>
</feature>
<evidence type="ECO:0000256" key="1">
    <source>
        <dbReference type="ARBA" id="ARBA00022583"/>
    </source>
</evidence>
<feature type="region of interest" description="Disordered" evidence="2">
    <location>
        <begin position="557"/>
        <end position="609"/>
    </location>
</feature>
<dbReference type="PROSITE" id="PS51072">
    <property type="entry name" value="MHD"/>
    <property type="match status" value="1"/>
</dbReference>
<dbReference type="Proteomes" id="UP000800235">
    <property type="component" value="Unassembled WGS sequence"/>
</dbReference>
<dbReference type="GO" id="GO:0030139">
    <property type="term" value="C:endocytic vesicle"/>
    <property type="evidence" value="ECO:0007669"/>
    <property type="project" value="TreeGrafter"/>
</dbReference>
<evidence type="ECO:0000313" key="5">
    <source>
        <dbReference type="Proteomes" id="UP000800235"/>
    </source>
</evidence>
<organism evidence="4 5">
    <name type="scientific">Tothia fuscella</name>
    <dbReference type="NCBI Taxonomy" id="1048955"/>
    <lineage>
        <taxon>Eukaryota</taxon>
        <taxon>Fungi</taxon>
        <taxon>Dikarya</taxon>
        <taxon>Ascomycota</taxon>
        <taxon>Pezizomycotina</taxon>
        <taxon>Dothideomycetes</taxon>
        <taxon>Pleosporomycetidae</taxon>
        <taxon>Venturiales</taxon>
        <taxon>Cylindrosympodiaceae</taxon>
        <taxon>Tothia</taxon>
    </lineage>
</organism>
<feature type="domain" description="MHD" evidence="3">
    <location>
        <begin position="619"/>
        <end position="882"/>
    </location>
</feature>
<evidence type="ECO:0000259" key="3">
    <source>
        <dbReference type="PROSITE" id="PS51072"/>
    </source>
</evidence>
<dbReference type="Pfam" id="PF10291">
    <property type="entry name" value="muHD"/>
    <property type="match status" value="1"/>
</dbReference>
<dbReference type="AlphaFoldDB" id="A0A9P4NHY3"/>
<dbReference type="InterPro" id="IPR001060">
    <property type="entry name" value="FCH_dom"/>
</dbReference>
<dbReference type="GO" id="GO:0032153">
    <property type="term" value="C:cell division site"/>
    <property type="evidence" value="ECO:0007669"/>
    <property type="project" value="TreeGrafter"/>
</dbReference>
<accession>A0A9P4NHY3</accession>
<gene>
    <name evidence="4" type="ORF">EJ08DRAFT_690123</name>
</gene>
<proteinExistence type="predicted"/>
<feature type="region of interest" description="Disordered" evidence="2">
    <location>
        <begin position="233"/>
        <end position="447"/>
    </location>
</feature>
<dbReference type="GO" id="GO:0006897">
    <property type="term" value="P:endocytosis"/>
    <property type="evidence" value="ECO:0007669"/>
    <property type="project" value="UniProtKB-KW"/>
</dbReference>
<dbReference type="InterPro" id="IPR027267">
    <property type="entry name" value="AH/BAR_dom_sf"/>
</dbReference>
<feature type="non-terminal residue" evidence="4">
    <location>
        <position position="1"/>
    </location>
</feature>
<evidence type="ECO:0000313" key="4">
    <source>
        <dbReference type="EMBL" id="KAF2421828.1"/>
    </source>
</evidence>
<reference evidence="4" key="1">
    <citation type="journal article" date="2020" name="Stud. Mycol.">
        <title>101 Dothideomycetes genomes: a test case for predicting lifestyles and emergence of pathogens.</title>
        <authorList>
            <person name="Haridas S."/>
            <person name="Albert R."/>
            <person name="Binder M."/>
            <person name="Bloem J."/>
            <person name="Labutti K."/>
            <person name="Salamov A."/>
            <person name="Andreopoulos B."/>
            <person name="Baker S."/>
            <person name="Barry K."/>
            <person name="Bills G."/>
            <person name="Bluhm B."/>
            <person name="Cannon C."/>
            <person name="Castanera R."/>
            <person name="Culley D."/>
            <person name="Daum C."/>
            <person name="Ezra D."/>
            <person name="Gonzalez J."/>
            <person name="Henrissat B."/>
            <person name="Kuo A."/>
            <person name="Liang C."/>
            <person name="Lipzen A."/>
            <person name="Lutzoni F."/>
            <person name="Magnuson J."/>
            <person name="Mondo S."/>
            <person name="Nolan M."/>
            <person name="Ohm R."/>
            <person name="Pangilinan J."/>
            <person name="Park H.-J."/>
            <person name="Ramirez L."/>
            <person name="Alfaro M."/>
            <person name="Sun H."/>
            <person name="Tritt A."/>
            <person name="Yoshinaga Y."/>
            <person name="Zwiers L.-H."/>
            <person name="Turgeon B."/>
            <person name="Goodwin S."/>
            <person name="Spatafora J."/>
            <person name="Crous P."/>
            <person name="Grigoriev I."/>
        </authorList>
    </citation>
    <scope>NUCLEOTIDE SEQUENCE</scope>
    <source>
        <strain evidence="4">CBS 130266</strain>
    </source>
</reference>
<evidence type="ECO:0000256" key="2">
    <source>
        <dbReference type="SAM" id="MobiDB-lite"/>
    </source>
</evidence>
<dbReference type="SMART" id="SM00055">
    <property type="entry name" value="FCH"/>
    <property type="match status" value="1"/>
</dbReference>
<dbReference type="OrthoDB" id="331602at2759"/>
<dbReference type="InterPro" id="IPR018808">
    <property type="entry name" value="Muniscin_C"/>
</dbReference>
<dbReference type="GO" id="GO:0005886">
    <property type="term" value="C:plasma membrane"/>
    <property type="evidence" value="ECO:0007669"/>
    <property type="project" value="TreeGrafter"/>
</dbReference>
<keyword evidence="1" id="KW-0254">Endocytosis</keyword>
<dbReference type="Pfam" id="PF00611">
    <property type="entry name" value="FCH"/>
    <property type="match status" value="1"/>
</dbReference>
<dbReference type="FunFam" id="1.20.1270.60:FF:000102">
    <property type="entry name" value="WGS project CABT00000000 data, contig 2.23"/>
    <property type="match status" value="1"/>
</dbReference>
<comment type="caution">
    <text evidence="4">The sequence shown here is derived from an EMBL/GenBank/DDBJ whole genome shotgun (WGS) entry which is preliminary data.</text>
</comment>
<feature type="region of interest" description="Disordered" evidence="2">
    <location>
        <begin position="857"/>
        <end position="886"/>
    </location>
</feature>
<dbReference type="EMBL" id="MU007095">
    <property type="protein sequence ID" value="KAF2421828.1"/>
    <property type="molecule type" value="Genomic_DNA"/>
</dbReference>
<protein>
    <recommendedName>
        <fullName evidence="3">MHD domain-containing protein</fullName>
    </recommendedName>
</protein>
<dbReference type="Gene3D" id="1.20.1270.60">
    <property type="entry name" value="Arfaptin homology (AH) domain/BAR domain"/>
    <property type="match status" value="1"/>
</dbReference>
<dbReference type="PANTHER" id="PTHR23065:SF54">
    <property type="entry name" value="SUPPRESSOR OF YEAST PROFILIN DELETION"/>
    <property type="match status" value="1"/>
</dbReference>
<feature type="compositionally biased region" description="Polar residues" evidence="2">
    <location>
        <begin position="413"/>
        <end position="433"/>
    </location>
</feature>
<feature type="compositionally biased region" description="Low complexity" evidence="2">
    <location>
        <begin position="360"/>
        <end position="380"/>
    </location>
</feature>
<dbReference type="CDD" id="cd09264">
    <property type="entry name" value="AP_Syp1_MHD"/>
    <property type="match status" value="1"/>
</dbReference>